<accession>A0A843URP7</accession>
<feature type="transmembrane region" description="Helical" evidence="1">
    <location>
        <begin position="68"/>
        <end position="92"/>
    </location>
</feature>
<evidence type="ECO:0000256" key="2">
    <source>
        <dbReference type="SAM" id="SignalP"/>
    </source>
</evidence>
<feature type="transmembrane region" description="Helical" evidence="1">
    <location>
        <begin position="43"/>
        <end position="61"/>
    </location>
</feature>
<evidence type="ECO:0000256" key="1">
    <source>
        <dbReference type="SAM" id="Phobius"/>
    </source>
</evidence>
<dbReference type="EMBL" id="NMUH01000804">
    <property type="protein sequence ID" value="MQL85056.1"/>
    <property type="molecule type" value="Genomic_DNA"/>
</dbReference>
<proteinExistence type="predicted"/>
<evidence type="ECO:0000313" key="3">
    <source>
        <dbReference type="EMBL" id="MQL85056.1"/>
    </source>
</evidence>
<feature type="chain" id="PRO_5032721622" evidence="2">
    <location>
        <begin position="21"/>
        <end position="485"/>
    </location>
</feature>
<dbReference type="Proteomes" id="UP000652761">
    <property type="component" value="Unassembled WGS sequence"/>
</dbReference>
<reference evidence="3" key="1">
    <citation type="submission" date="2017-07" db="EMBL/GenBank/DDBJ databases">
        <title>Taro Niue Genome Assembly and Annotation.</title>
        <authorList>
            <person name="Atibalentja N."/>
            <person name="Keating K."/>
            <person name="Fields C.J."/>
        </authorList>
    </citation>
    <scope>NUCLEOTIDE SEQUENCE</scope>
    <source>
        <strain evidence="3">Niue_2</strain>
        <tissue evidence="3">Leaf</tissue>
    </source>
</reference>
<dbReference type="AlphaFoldDB" id="A0A843URP7"/>
<comment type="caution">
    <text evidence="3">The sequence shown here is derived from an EMBL/GenBank/DDBJ whole genome shotgun (WGS) entry which is preliminary data.</text>
</comment>
<name>A0A843URP7_COLES</name>
<feature type="signal peptide" evidence="2">
    <location>
        <begin position="1"/>
        <end position="20"/>
    </location>
</feature>
<keyword evidence="1" id="KW-1133">Transmembrane helix</keyword>
<keyword evidence="2" id="KW-0732">Signal</keyword>
<keyword evidence="4" id="KW-1185">Reference proteome</keyword>
<keyword evidence="1" id="KW-0812">Transmembrane</keyword>
<evidence type="ECO:0000313" key="4">
    <source>
        <dbReference type="Proteomes" id="UP000652761"/>
    </source>
</evidence>
<gene>
    <name evidence="3" type="ORF">Taro_017571</name>
</gene>
<organism evidence="3 4">
    <name type="scientific">Colocasia esculenta</name>
    <name type="common">Wild taro</name>
    <name type="synonym">Arum esculentum</name>
    <dbReference type="NCBI Taxonomy" id="4460"/>
    <lineage>
        <taxon>Eukaryota</taxon>
        <taxon>Viridiplantae</taxon>
        <taxon>Streptophyta</taxon>
        <taxon>Embryophyta</taxon>
        <taxon>Tracheophyta</taxon>
        <taxon>Spermatophyta</taxon>
        <taxon>Magnoliopsida</taxon>
        <taxon>Liliopsida</taxon>
        <taxon>Araceae</taxon>
        <taxon>Aroideae</taxon>
        <taxon>Colocasieae</taxon>
        <taxon>Colocasia</taxon>
    </lineage>
</organism>
<keyword evidence="1" id="KW-0472">Membrane</keyword>
<sequence>MGLQLGQAAVLRVLCVSVAALSHPCTGAEVGARLASRARGLWVALLAASGGGLVAVVVTTFSSRRFQVFLIARVCTTVIAWLCLVSVGIVGLALGRPVLLVVPARCPLGTVVPFLGASPQWHRRVWLPDLAVCPGSRVVLLVGPRPCGVLVAPAGEGLVIPTGPCSRGSPPYFLQLGARRRGSSASDGLQRRLWRRVVVSSSERECCELLYLSELRVTISSNPSGSLDPWVAACVASVVAACVGSLQWYQSEESTEICEELITIAVPKKVCGFPARFVHVPQVAVVVVPRAWRVWLLDVFVSWWCGWRWTHWQWSSLCGGCLQASPGAVLLVVFGAIECMCIAKAERACVWCGPGAELLSVEPVEGSSQECSVFVLGHRCVAPVVRSMSFGLRSGEVLPGRLLALWGGAMLVGLYVTSCIFRIPVDPGLAGLVANVRPISVVCFLLDPYRAWLWVCVGVQCAGHQQWVGVQVGDVDFVLAAMGCR</sequence>
<protein>
    <submittedName>
        <fullName evidence="3">Uncharacterized protein</fullName>
    </submittedName>
</protein>